<organism evidence="4 5">
    <name type="scientific">Cherax quadricarinatus</name>
    <name type="common">Australian red claw crayfish</name>
    <dbReference type="NCBI Taxonomy" id="27406"/>
    <lineage>
        <taxon>Eukaryota</taxon>
        <taxon>Metazoa</taxon>
        <taxon>Ecdysozoa</taxon>
        <taxon>Arthropoda</taxon>
        <taxon>Crustacea</taxon>
        <taxon>Multicrustacea</taxon>
        <taxon>Malacostraca</taxon>
        <taxon>Eumalacostraca</taxon>
        <taxon>Eucarida</taxon>
        <taxon>Decapoda</taxon>
        <taxon>Pleocyemata</taxon>
        <taxon>Astacidea</taxon>
        <taxon>Parastacoidea</taxon>
        <taxon>Parastacidae</taxon>
        <taxon>Cherax</taxon>
    </lineage>
</organism>
<feature type="region of interest" description="Disordered" evidence="1">
    <location>
        <begin position="165"/>
        <end position="191"/>
    </location>
</feature>
<feature type="region of interest" description="Disordered" evidence="1">
    <location>
        <begin position="796"/>
        <end position="851"/>
    </location>
</feature>
<dbReference type="PANTHER" id="PTHR36493:SF3">
    <property type="entry name" value="CHITIN-BINDING TYPE-4 DOMAIN-CONTAINING PROTEIN"/>
    <property type="match status" value="1"/>
</dbReference>
<feature type="compositionally biased region" description="Polar residues" evidence="1">
    <location>
        <begin position="1368"/>
        <end position="1381"/>
    </location>
</feature>
<feature type="compositionally biased region" description="Polar residues" evidence="1">
    <location>
        <begin position="1438"/>
        <end position="1449"/>
    </location>
</feature>
<feature type="region of interest" description="Disordered" evidence="1">
    <location>
        <begin position="30"/>
        <end position="63"/>
    </location>
</feature>
<reference evidence="4 5" key="1">
    <citation type="journal article" date="2024" name="BMC Genomics">
        <title>Genome assembly of redclaw crayfish (Cherax quadricarinatus) provides insights into its immune adaptation and hypoxia tolerance.</title>
        <authorList>
            <person name="Liu Z."/>
            <person name="Zheng J."/>
            <person name="Li H."/>
            <person name="Fang K."/>
            <person name="Wang S."/>
            <person name="He J."/>
            <person name="Zhou D."/>
            <person name="Weng S."/>
            <person name="Chi M."/>
            <person name="Gu Z."/>
            <person name="He J."/>
            <person name="Li F."/>
            <person name="Wang M."/>
        </authorList>
    </citation>
    <scope>NUCLEOTIDE SEQUENCE [LARGE SCALE GENOMIC DNA]</scope>
    <source>
        <strain evidence="4">ZL_2023a</strain>
    </source>
</reference>
<dbReference type="PROSITE" id="PS50213">
    <property type="entry name" value="FAS1"/>
    <property type="match status" value="1"/>
</dbReference>
<keyword evidence="2" id="KW-0732">Signal</keyword>
<evidence type="ECO:0000313" key="4">
    <source>
        <dbReference type="EMBL" id="KAK8733852.1"/>
    </source>
</evidence>
<evidence type="ECO:0000256" key="1">
    <source>
        <dbReference type="SAM" id="MobiDB-lite"/>
    </source>
</evidence>
<keyword evidence="5" id="KW-1185">Reference proteome</keyword>
<name>A0AAW0WQF6_CHEQU</name>
<feature type="compositionally biased region" description="Polar residues" evidence="1">
    <location>
        <begin position="1347"/>
        <end position="1358"/>
    </location>
</feature>
<dbReference type="InterPro" id="IPR000782">
    <property type="entry name" value="FAS1_domain"/>
</dbReference>
<sequence length="2052" mass="222259">MTLPSKVWAVTVVVVGVLAAHLQGATLPRTGDHKYNLAYSPDNSTHSDGEQVRPGDGDAGQNIPEEGIKELLEYLELEAVDAHDPRISEPGGLKMTSHTGDDLFFTKDRQGKISVNGSPVEGLKTLEDGTQIYTLERFLEDHKDRLDEAFQFLSTQADVATTLTSQGEELQERPGEPSVGPVQVPRPSSVKQDSAPRFSVVVSQVTEISSEVSPTITAHSQREDIFPVTEPFPENSPGDIPLADSPNVSRNFETYSLSQPIPVTEPLTANSRSSFTEFDNEEFKTLPMTEFGFGISPKEVLNADTVRESTNEEFISGLDNSPQLLYDSYLKTQTPAETLDFIPLDEPEQEIGDKPSRDSKSLGIIFNTPDEVEDPHTVEPSPATDITSEVIVDIVPKTEISFESSADSVSSSDNDAVPEAESNILTTPIPEVLSVKFEETHPEPVLPNSLKETAAPVSFPGVEPETDKILLSEIADPKKEDSVFERDVTILKTQEQELEGQRAGSTKAVSQLEANVAEPKVEEPELETKSLMREAKFAALETDVAGSELDIPVSTADIDEPAREVSISELNIVEPLADVTDNVEPGTEPTLFRVGTVDPATEDALSEAGAVEPETEVALSEVGNEEPEREVGVSVEALTVSRIPPLVEQNEASSLIDLWRHALAYQESSTSLTDTADPMTILSPDYLEMVNLVPQDSPHPLYDDSADNEALRTQFLLDYLVLEPVIDQDPRLTEPQGLTVTNLAGKELTFKADKDGNVVVNNIPVVDHRILPDGTQVYTLGDFLFDHRAKIEQATRKLSSQLGVEEEPTTVPDEVTSDPPLPTPVITETVDAESPSTSEQDTSASLVVSPLPGSLDSGTSSLYNLWRHALRNQKPTAATSHAEAPGTVVSPRLSLMANLVPQDAPNPLYDTSVENSHLRTNFLLSYLVNDAVRANDPRLTTPEGLTLANLAHKNITFKREADGKMTVNGKGVMQVQQLPDGTVVYTIDDFLFDHRPLVVDAFKKLLSQSLPTGIIPQPTGRELKESVPIEETAGVVGTGVPEIPLIVDEEDTLPLLNLWRHALWSQDSRLSLRDEQVPRMLLSPDFFTLVNLVPQDAPHPLYDNSDENVALRTQFLRDYLVLDPLNVQDPRLTQPEGLSVTNLGGKTLVFKADAEGLISVNGVPVEVIEILTDGTQVYTLTDFLFDHRARVDEAFDKLTSSSVRSPFDTDVEPPESPAEAPVEKEEMLVSRGEAPVLEKHLTGAEDFLLSEEELSVSDVHVPLAAADPAVSEMDLPVSEADFPAVEADLPVPKADYPVSEVDLVLSETDLPVSEADLPVSEADLPVSEADLTVSEADLPVSEADQPVSETDQPVSETDQPVFEADQPVSETDQPVSETDQPVSEADQPVSETDQPVSETGLPVFEADQPESEADQPVSETDQPVSETDQPVSEADQPVSETDQSVSETDQPVFETDQPVSEADHPVSEADQPVSETDQPVFEADQPVSEADQPVSETDLPASEAVALLPGGELPLSESEVSQNEAGVRSFEAIIPVFNTYEPPVFEAEVPVSVAGVPVSVAGVPFTEAEVKLSKGETEEPLDISDLSVFRVSLSEADVPDSESKVIVPRAEAPEMDLPLTVSERERSTSEADALVYEPQLPALQDASVAEADILVSEAKLPAVEELPLNQAVASVSEAELPAVEELPLNQAVASVSEAELPAVEELPLNQADASVAEAEPPAVEELPLNQAVASVSEAELPAVEELPLNQADASVAEAELPAVEELPLNQAVASVSEAELPAVEELPLNQAAASVSEAELPAVEELPLHQVDASVSEAELPALESEVPLHRKYIPVPEEELPVTTEVPIAVKVHTYEVEETVSESEQPVSTPESSVATATLTVPSIPPLVEETNLSFLNLWYHALRKQGTSPAHKDEREPMTLLSPSSILMVNLVPQDAPHPLYDDSPENAQLRARFILDYLIKEPVSTQDARMTQPGGLSVSNLRGQRLTFKKDIDDKITVNGIPVEVVETLVDGSRVYTLSDFLFDHQAEVKEAFNKLISNSRSLRDYSE</sequence>
<dbReference type="PANTHER" id="PTHR36493">
    <property type="entry name" value="NEUROBLAST DIFFERENTIATION-ASSOCIATED PROTEIN AHNAK-LIKE PROTEIN"/>
    <property type="match status" value="1"/>
</dbReference>
<protein>
    <recommendedName>
        <fullName evidence="3">FAS1 domain-containing protein</fullName>
    </recommendedName>
</protein>
<feature type="compositionally biased region" description="Polar residues" evidence="1">
    <location>
        <begin position="834"/>
        <end position="846"/>
    </location>
</feature>
<feature type="compositionally biased region" description="Basic and acidic residues" evidence="1">
    <location>
        <begin position="45"/>
        <end position="56"/>
    </location>
</feature>
<feature type="signal peptide" evidence="2">
    <location>
        <begin position="1"/>
        <end position="19"/>
    </location>
</feature>
<comment type="caution">
    <text evidence="4">The sequence shown here is derived from an EMBL/GenBank/DDBJ whole genome shotgun (WGS) entry which is preliminary data.</text>
</comment>
<proteinExistence type="predicted"/>
<feature type="chain" id="PRO_5043340136" description="FAS1 domain-containing protein" evidence="2">
    <location>
        <begin position="20"/>
        <end position="2052"/>
    </location>
</feature>
<accession>A0AAW0WQF6</accession>
<evidence type="ECO:0000313" key="5">
    <source>
        <dbReference type="Proteomes" id="UP001445076"/>
    </source>
</evidence>
<feature type="compositionally biased region" description="Polar residues" evidence="1">
    <location>
        <begin position="1417"/>
        <end position="1430"/>
    </location>
</feature>
<evidence type="ECO:0000259" key="3">
    <source>
        <dbReference type="PROSITE" id="PS50213"/>
    </source>
</evidence>
<feature type="domain" description="FAS1" evidence="3">
    <location>
        <begin position="639"/>
        <end position="784"/>
    </location>
</feature>
<feature type="region of interest" description="Disordered" evidence="1">
    <location>
        <begin position="1203"/>
        <end position="1222"/>
    </location>
</feature>
<gene>
    <name evidence="4" type="ORF">OTU49_006211</name>
</gene>
<dbReference type="Proteomes" id="UP001445076">
    <property type="component" value="Unassembled WGS sequence"/>
</dbReference>
<dbReference type="EMBL" id="JARKIK010000052">
    <property type="protein sequence ID" value="KAK8733852.1"/>
    <property type="molecule type" value="Genomic_DNA"/>
</dbReference>
<evidence type="ECO:0000256" key="2">
    <source>
        <dbReference type="SAM" id="SignalP"/>
    </source>
</evidence>
<feature type="region of interest" description="Disordered" evidence="1">
    <location>
        <begin position="1337"/>
        <end position="1484"/>
    </location>
</feature>